<dbReference type="EMBL" id="LXQA010250104">
    <property type="protein sequence ID" value="MCI37940.1"/>
    <property type="molecule type" value="Genomic_DNA"/>
</dbReference>
<protein>
    <submittedName>
        <fullName evidence="1">Uncharacterized protein</fullName>
    </submittedName>
</protein>
<proteinExistence type="predicted"/>
<name>A0A392RQ90_9FABA</name>
<feature type="non-terminal residue" evidence="1">
    <location>
        <position position="18"/>
    </location>
</feature>
<comment type="caution">
    <text evidence="1">The sequence shown here is derived from an EMBL/GenBank/DDBJ whole genome shotgun (WGS) entry which is preliminary data.</text>
</comment>
<dbReference type="Proteomes" id="UP000265520">
    <property type="component" value="Unassembled WGS sequence"/>
</dbReference>
<sequence>MECGRPQPASDALAKGAR</sequence>
<evidence type="ECO:0000313" key="1">
    <source>
        <dbReference type="EMBL" id="MCI37940.1"/>
    </source>
</evidence>
<keyword evidence="2" id="KW-1185">Reference proteome</keyword>
<evidence type="ECO:0000313" key="2">
    <source>
        <dbReference type="Proteomes" id="UP000265520"/>
    </source>
</evidence>
<dbReference type="AlphaFoldDB" id="A0A392RQ90"/>
<organism evidence="1 2">
    <name type="scientific">Trifolium medium</name>
    <dbReference type="NCBI Taxonomy" id="97028"/>
    <lineage>
        <taxon>Eukaryota</taxon>
        <taxon>Viridiplantae</taxon>
        <taxon>Streptophyta</taxon>
        <taxon>Embryophyta</taxon>
        <taxon>Tracheophyta</taxon>
        <taxon>Spermatophyta</taxon>
        <taxon>Magnoliopsida</taxon>
        <taxon>eudicotyledons</taxon>
        <taxon>Gunneridae</taxon>
        <taxon>Pentapetalae</taxon>
        <taxon>rosids</taxon>
        <taxon>fabids</taxon>
        <taxon>Fabales</taxon>
        <taxon>Fabaceae</taxon>
        <taxon>Papilionoideae</taxon>
        <taxon>50 kb inversion clade</taxon>
        <taxon>NPAAA clade</taxon>
        <taxon>Hologalegina</taxon>
        <taxon>IRL clade</taxon>
        <taxon>Trifolieae</taxon>
        <taxon>Trifolium</taxon>
    </lineage>
</organism>
<accession>A0A392RQ90</accession>
<reference evidence="1 2" key="1">
    <citation type="journal article" date="2018" name="Front. Plant Sci.">
        <title>Red Clover (Trifolium pratense) and Zigzag Clover (T. medium) - A Picture of Genomic Similarities and Differences.</title>
        <authorList>
            <person name="Dluhosova J."/>
            <person name="Istvanek J."/>
            <person name="Nedelnik J."/>
            <person name="Repkova J."/>
        </authorList>
    </citation>
    <scope>NUCLEOTIDE SEQUENCE [LARGE SCALE GENOMIC DNA]</scope>
    <source>
        <strain evidence="2">cv. 10/8</strain>
        <tissue evidence="1">Leaf</tissue>
    </source>
</reference>